<keyword evidence="9" id="KW-1185">Reference proteome</keyword>
<feature type="compositionally biased region" description="Basic and acidic residues" evidence="2">
    <location>
        <begin position="2399"/>
        <end position="2409"/>
    </location>
</feature>
<evidence type="ECO:0000259" key="5">
    <source>
        <dbReference type="SMART" id="SM01215"/>
    </source>
</evidence>
<dbReference type="SMART" id="SM01214">
    <property type="entry name" value="Fmp27_GFWDK"/>
    <property type="match status" value="1"/>
</dbReference>
<feature type="region of interest" description="Disordered" evidence="2">
    <location>
        <begin position="2389"/>
        <end position="2419"/>
    </location>
</feature>
<sequence>MVSRVYTVLVTVIVTYISVLFLLNRIPKFRVRSLGWFALRGVTIELEDARLVIGKVKINLHLLGYNTRFRGFSLDFHNIEVELFESRTRSGNGGKQPNDGKSIEDLLRLKIPPVVYEWIIRRKLLNTFSIRLFKASLVKRIEDESVQVVFDIITLRNNFNSRRKCHFAITLLNGYLLKDEYSDDDIDRNQIVRNIELSIYYELIASCTSKGSVNAQLKNFDVNVFLGKLYVDLNYLKHVARGDVSHDKLSTEKLSGKNKSQLNNLITLIEDATPVFESYDIKVEDFQLRYEDMLIKTSSATLSIGNNEKHIIKPKQRPLRVLIFLTSFKVFHHDDQCLEIPTFSFGLDIGFYKVLKCIRDLMHSDSTRKEKLTSLDYKLSITITKPTIDIYFDQLLCLSSPPSVTRKRNNVQDYQLEKHIAAIIGQVSHKINIIDIGANIHLPHSNGNKFDRKNKENLSLKISSSTLIHKSYRKGNSAKSTNGESNSRDILFGGIFKLRSFKVSLVENTINLTKLNLPMSFNLVEKSLVLQVNTKDVIIRSVNDMIFRVVKDIRTKANEKFNQKYSEVRNLKDMNVERNQEVKVETLDLFKILPPFISKAKVKFANIQIDVVCKDGLPHHDIFIPESNEYIDLGIFKRGVSVRLHDFDFSYSRESTEIACNINSVQAYTLSECNTELITDFDLVINYSDDSSYLSDMASLDSNVTDSDASTELKKVRKVLHVRDISLTNSGRREDGKIDKNHLNLTIPEIDGKLDIFLVWCTVYASSLFKNFKPEIDRQCSASEMDQLTSFREVVNMDLMIESVAFTVRLPNDVDILLELDAMRIKDVFRCQTIFLDFARLYVVHPSTKLWSRLLVFKSPQINVKKENEAYTYDIDSQGLKLVIPQQFLFYSVIDNTITFFKAVKQIKYNFSNLVKGENNYERLMPTAKPPVIFPKVHYKTKILGLILEDDPFEVELSCIFELGLLEQQERLKKIELFEQKSQEILSKVKPTIDEQASLTDTKNEGFRTNSHRSYTPKYHSPLRQIWKDTKTSKNIKSKLNRKHHPEPLNLPGDFSSEDEELSREEAEAIIKEAKDNLNKHFSSCWIGKYDLVRKTKQKSWANATNRAWGQEDINPIFANKFHIMNHSFGPKLLGCFLCNADIELDQARIDDVHQFLYDYGKKQPKFDYSILVPLYFKLRSSAFFVFLKDYTLPLVAFPASSDQNAHTLNITGNLVINEKLVTKQEEMRFIYVPFSPATASVKDLSDNFYSVFVPRTLTPVKTMVDLHCDLNTERSCMITWCKAYSPAIQMASAAFEKFTKPKVDDSPIGWWDKVALNLHGKATFNIANEICLHMKSSLNPYDITGRASGFVFCWKDNVSLRINDNDDSRDLVVLESDSFLLSIPNYSMSERRSWSFLGQNFESYSLDISSEIRKFQKKVIKLSSAERVRWILGVVYERNKAVTSELSDKQERTSEFRPHYDISITDRNYKYHKDSYEKYRSDYIHMALSVISTAPDGGSYNAAYLTPLTFHYFFFWWDTLTKHSTLPIRNGRLFSKDPVDISHIKMGKHVFTVKYQLILEPLSISHLYLHSSSARKGLEHHVAFTGLKGKFASCSIDLHQKKELLRYVNEKLGINNNTLHLKMSHGGIDIDSADIRFINAIFKEKTIRSYLMSQWDSSSESPESPSTSNWSKNGIENFNDWAENINLYDNDFSWIDADDFVELQQRDTLSPYPKIRILPFFQCPKFSYIREFSLHKEGPYPFGYENSHDCVIGRISSKDTQLSLLKQRKAQLSILIEECESKLEHAISKQLKTDELKKSIHDYKSRLETITFICESIKESMSSSAESSLSFGNSYRSSEPSYLSRVGTTASSAHSFSEMKEISCMKSSASDFHNRFIVHNPKFKWSNDLRDMFLEYIQEVGEWKSLVYFMGRKAIDLVRNVLNSEVLMGSETYDASKNYFETKYGNIEDTIDRFKELVSEIEDPSQEAENKYLLYLIHPQIQLTSNKDTESCAILTSRDIQMRIVSVNIKGMDDLVAEDSEVAKRVESRTGVLFKDSHLYIFKKEPTVKAEDSTIHFGDEGVFSDSSWPPWVGIESCYDPIGLEDQLVCERTSMGMILSQPNYLVTGGSKMPPKKNEVSVYVPKMVIDADSCQYSTLYYIVTDLLIHSKTDRDVLMDKLSKIVSLSDANDFQGLDQRVKTLQDSIRSNRTMISRIQQKDVSLNENEKQILSYAEIDLEKMKLELMFLMRSVCLRSSKLNTNKENVKFWNISIGQIIWHLLSDQRKPFIDIAVANSKLIRIDSTDSVHSNKIEVEMVQAFNLIENTFYPDLLRPYVELKDSEKSTKANESDDNKKDKRPIVAITWKMLAPIGGISIIQQANFNIQPIKIQLDYETARNLFSYVFPKDEAESSSASNSDDDNKDKKDTKQNKALSKIIGRSKKSQSLSDVTTSLYASDDMSMNSDMDGSSINSSAEEGKLKKSLKNTDNTQVDDVSLIMSRSSKYLSIVSINMEECKMSISFKAPKHLSILDVHNLDLTVPTLEFRNKLWSGEDFVLKLRKEVIRIILTNTGRIIGNKFKHRRRKIFTEPLKQISNYGSYMTLQDLQSEGRSRDKHSSDTIHHHHHKHHHHDLNPGEDRNVEEKWENILENIDEESSS</sequence>
<dbReference type="STRING" id="559304.G8YAK2"/>
<dbReference type="InterPro" id="IPR019449">
    <property type="entry name" value="FMP27_WPPW_RBG"/>
</dbReference>
<dbReference type="PANTHER" id="PTHR15678">
    <property type="entry name" value="ANTIGEN MLAA-22-RELATED"/>
    <property type="match status" value="1"/>
</dbReference>
<feature type="domain" description="FMP27/BLTP2/Hobbit GFWDK motif-containing RBG unit" evidence="4">
    <location>
        <begin position="1190"/>
        <end position="1344"/>
    </location>
</feature>
<evidence type="ECO:0000256" key="3">
    <source>
        <dbReference type="SAM" id="Phobius"/>
    </source>
</evidence>
<gene>
    <name evidence="7" type="primary">Piso0_004166</name>
    <name evidence="7" type="ORF">GNLVRS01_PISO0K10900g</name>
    <name evidence="8" type="ORF">GNLVRS01_PISO0L10901g</name>
</gene>
<reference evidence="7" key="1">
    <citation type="submission" date="2011-10" db="EMBL/GenBank/DDBJ databases">
        <authorList>
            <person name="Genoscope - CEA"/>
        </authorList>
    </citation>
    <scope>NUCLEOTIDE SEQUENCE</scope>
</reference>
<dbReference type="FunCoup" id="G8YAK2">
    <property type="interactions" value="398"/>
</dbReference>
<feature type="compositionally biased region" description="Basic residues" evidence="2">
    <location>
        <begin position="2601"/>
        <end position="2610"/>
    </location>
</feature>
<dbReference type="eggNOG" id="KOG1910">
    <property type="taxonomic scope" value="Eukaryota"/>
</dbReference>
<dbReference type="Proteomes" id="UP000005222">
    <property type="component" value="Chromosome K"/>
</dbReference>
<organism evidence="7 9">
    <name type="scientific">Pichia sorbitophila (strain ATCC MYA-4447 / BCRC 22081 / CBS 7064 / NBRC 10061 / NRRL Y-12695)</name>
    <name type="common">Hybrid yeast</name>
    <dbReference type="NCBI Taxonomy" id="559304"/>
    <lineage>
        <taxon>Eukaryota</taxon>
        <taxon>Fungi</taxon>
        <taxon>Dikarya</taxon>
        <taxon>Ascomycota</taxon>
        <taxon>Saccharomycotina</taxon>
        <taxon>Pichiomycetes</taxon>
        <taxon>Debaryomycetaceae</taxon>
        <taxon>Millerozyma</taxon>
    </lineage>
</organism>
<evidence type="ECO:0000256" key="2">
    <source>
        <dbReference type="SAM" id="MobiDB-lite"/>
    </source>
</evidence>
<dbReference type="PANTHER" id="PTHR15678:SF6">
    <property type="entry name" value="BRIDGE-LIKE LIPID TRANSFER PROTEIN FAMILY MEMBER 2"/>
    <property type="match status" value="1"/>
</dbReference>
<dbReference type="Pfam" id="PF10344">
    <property type="entry name" value="Hobbit"/>
    <property type="match status" value="1"/>
</dbReference>
<proteinExistence type="predicted"/>
<dbReference type="SMART" id="SM01215">
    <property type="entry name" value="Fmp27_SW"/>
    <property type="match status" value="1"/>
</dbReference>
<reference evidence="9" key="2">
    <citation type="journal article" date="2012" name="G3 (Bethesda)">
        <title>Pichia sorbitophila, an interspecies yeast hybrid reveals early steps of genome resolution following polyploidization.</title>
        <authorList>
            <person name="Leh Louis V."/>
            <person name="Despons L."/>
            <person name="Friedrich A."/>
            <person name="Martin T."/>
            <person name="Durrens P."/>
            <person name="Casaregola S."/>
            <person name="Neuveglise C."/>
            <person name="Fairhead C."/>
            <person name="Marck C."/>
            <person name="Cruz J.A."/>
            <person name="Straub M.L."/>
            <person name="Kugler V."/>
            <person name="Sacerdot C."/>
            <person name="Uzunov Z."/>
            <person name="Thierry A."/>
            <person name="Weiss S."/>
            <person name="Bleykasten C."/>
            <person name="De Montigny J."/>
            <person name="Jacques N."/>
            <person name="Jung P."/>
            <person name="Lemaire M."/>
            <person name="Mallet S."/>
            <person name="Morel G."/>
            <person name="Richard G.F."/>
            <person name="Sarkar A."/>
            <person name="Savel G."/>
            <person name="Schacherer J."/>
            <person name="Seret M.L."/>
            <person name="Talla E."/>
            <person name="Samson G."/>
            <person name="Jubin C."/>
            <person name="Poulain J."/>
            <person name="Vacherie B."/>
            <person name="Barbe V."/>
            <person name="Pelletier E."/>
            <person name="Sherman D.J."/>
            <person name="Westhof E."/>
            <person name="Weissenbach J."/>
            <person name="Baret P.V."/>
            <person name="Wincker P."/>
            <person name="Gaillardin C."/>
            <person name="Dujon B."/>
            <person name="Souciet J.L."/>
        </authorList>
    </citation>
    <scope>NUCLEOTIDE SEQUENCE [LARGE SCALE GENOMIC DNA]</scope>
    <source>
        <strain evidence="9">ATCC MYA-4447 / BCRC 22081 / CBS 7064 / NBRC 10061 / NRRL Y-12695</strain>
    </source>
</reference>
<keyword evidence="3" id="KW-1133">Transmembrane helix</keyword>
<dbReference type="InParanoid" id="G8YAK2"/>
<accession>G8YAK2</accession>
<keyword evidence="3" id="KW-0472">Membrane</keyword>
<feature type="coiled-coil region" evidence="1">
    <location>
        <begin position="1057"/>
        <end position="1084"/>
    </location>
</feature>
<dbReference type="HOGENOM" id="CLU_000741_0_0_1"/>
<feature type="domain" description="FMP27 SW motif-containing RBG unit" evidence="5">
    <location>
        <begin position="1073"/>
        <end position="1172"/>
    </location>
</feature>
<evidence type="ECO:0000256" key="1">
    <source>
        <dbReference type="SAM" id="Coils"/>
    </source>
</evidence>
<feature type="region of interest" description="Disordered" evidence="2">
    <location>
        <begin position="2585"/>
        <end position="2619"/>
    </location>
</feature>
<evidence type="ECO:0000259" key="6">
    <source>
        <dbReference type="SMART" id="SM01216"/>
    </source>
</evidence>
<feature type="region of interest" description="Disordered" evidence="2">
    <location>
        <begin position="2440"/>
        <end position="2463"/>
    </location>
</feature>
<dbReference type="OMA" id="FACANTA"/>
<feature type="transmembrane region" description="Helical" evidence="3">
    <location>
        <begin position="5"/>
        <end position="23"/>
    </location>
</feature>
<feature type="compositionally biased region" description="Basic and acidic residues" evidence="2">
    <location>
        <begin position="2587"/>
        <end position="2600"/>
    </location>
</feature>
<dbReference type="SMART" id="SM01216">
    <property type="entry name" value="Fmp27_WPPW"/>
    <property type="match status" value="1"/>
</dbReference>
<feature type="domain" description="FMP27 WPPW motif-containing RBG unit" evidence="6">
    <location>
        <begin position="1587"/>
        <end position="2078"/>
    </location>
</feature>
<evidence type="ECO:0000313" key="7">
    <source>
        <dbReference type="EMBL" id="CCE83585.1"/>
    </source>
</evidence>
<keyword evidence="1" id="KW-0175">Coiled coil</keyword>
<protein>
    <submittedName>
        <fullName evidence="7">Piso0_004166 protein</fullName>
    </submittedName>
</protein>
<dbReference type="Proteomes" id="UP000005222">
    <property type="component" value="Chromosome L"/>
</dbReference>
<dbReference type="InterPro" id="IPR045167">
    <property type="entry name" value="Hobbit"/>
</dbReference>
<keyword evidence="3" id="KW-0812">Transmembrane</keyword>
<dbReference type="EMBL" id="FO082049">
    <property type="protein sequence ID" value="CCE83585.1"/>
    <property type="molecule type" value="Genomic_DNA"/>
</dbReference>
<feature type="region of interest" description="Disordered" evidence="2">
    <location>
        <begin position="1038"/>
        <end position="1057"/>
    </location>
</feature>
<evidence type="ECO:0000313" key="8">
    <source>
        <dbReference type="EMBL" id="CCE84616.1"/>
    </source>
</evidence>
<dbReference type="InterPro" id="IPR019415">
    <property type="entry name" value="FMP27_SW_RBG"/>
</dbReference>
<dbReference type="OrthoDB" id="1562405at2759"/>
<evidence type="ECO:0000259" key="4">
    <source>
        <dbReference type="SMART" id="SM01214"/>
    </source>
</evidence>
<dbReference type="InterPro" id="IPR019441">
    <property type="entry name" value="FMP27/BLTP2/Hobbit_GFWDK_RBG"/>
</dbReference>
<name>G8YAK2_PICSO</name>
<dbReference type="EMBL" id="FO082048">
    <property type="protein sequence ID" value="CCE84616.1"/>
    <property type="molecule type" value="Genomic_DNA"/>
</dbReference>
<feature type="compositionally biased region" description="Low complexity" evidence="2">
    <location>
        <begin position="2440"/>
        <end position="2453"/>
    </location>
</feature>
<evidence type="ECO:0000313" key="9">
    <source>
        <dbReference type="Proteomes" id="UP000005222"/>
    </source>
</evidence>